<gene>
    <name evidence="2" type="ORF">KI688_007276</name>
</gene>
<feature type="compositionally biased region" description="Low complexity" evidence="1">
    <location>
        <begin position="191"/>
        <end position="221"/>
    </location>
</feature>
<comment type="caution">
    <text evidence="2">The sequence shown here is derived from an EMBL/GenBank/DDBJ whole genome shotgun (WGS) entry which is preliminary data.</text>
</comment>
<accession>A0A9P7XHU4</accession>
<dbReference type="Proteomes" id="UP000707451">
    <property type="component" value="Unassembled WGS sequence"/>
</dbReference>
<organism evidence="2 3">
    <name type="scientific">Linnemannia hyalina</name>
    <dbReference type="NCBI Taxonomy" id="64524"/>
    <lineage>
        <taxon>Eukaryota</taxon>
        <taxon>Fungi</taxon>
        <taxon>Fungi incertae sedis</taxon>
        <taxon>Mucoromycota</taxon>
        <taxon>Mortierellomycotina</taxon>
        <taxon>Mortierellomycetes</taxon>
        <taxon>Mortierellales</taxon>
        <taxon>Mortierellaceae</taxon>
        <taxon>Linnemannia</taxon>
    </lineage>
</organism>
<sequence>MSKRPADQTLENPSAQMVKINYADGDDQLVSDGDSLVTSDSDIDSAVDDMTTFPGEGMTLADDRCVSLNTRLILKLFGDRSTKHEARAAEYIANMWQSPSPIPTVEGYLNFISEMYPSAPQSGVARSWNKLKKYFSGEENTNLADIQDLINISETPATSTNISPPLRRVSVPEATYSALRLRTTSNRSKGNRISNSSDSNSTNNNGTNSNSSNSRSSTISGGQLSPATILKMQTLFRKNFVEFGGNVWKLPSGVILDNLLAAHVERLPYESALRRHGGSAAGDGREGPSILLVDRPKKQLPALSTPEKAFLKKYNLLPDDLRNLLAASS</sequence>
<name>A0A9P7XHU4_9FUNG</name>
<dbReference type="EMBL" id="JAHRHY010000023">
    <property type="protein sequence ID" value="KAG9061695.1"/>
    <property type="molecule type" value="Genomic_DNA"/>
</dbReference>
<evidence type="ECO:0000313" key="3">
    <source>
        <dbReference type="Proteomes" id="UP000707451"/>
    </source>
</evidence>
<dbReference type="OrthoDB" id="2447334at2759"/>
<feature type="region of interest" description="Disordered" evidence="1">
    <location>
        <begin position="179"/>
        <end position="221"/>
    </location>
</feature>
<evidence type="ECO:0000256" key="1">
    <source>
        <dbReference type="SAM" id="MobiDB-lite"/>
    </source>
</evidence>
<proteinExistence type="predicted"/>
<keyword evidence="3" id="KW-1185">Reference proteome</keyword>
<dbReference type="AlphaFoldDB" id="A0A9P7XHU4"/>
<protein>
    <submittedName>
        <fullName evidence="2">Uncharacterized protein</fullName>
    </submittedName>
</protein>
<evidence type="ECO:0000313" key="2">
    <source>
        <dbReference type="EMBL" id="KAG9061695.1"/>
    </source>
</evidence>
<reference evidence="2" key="1">
    <citation type="submission" date="2021-06" db="EMBL/GenBank/DDBJ databases">
        <title>Genome Sequence of Mortierella hyaline Strain SCG-10, a Cold-Adapted, Nitrate-Reducing Fungus Isolated from Soil in Minnesota, USA.</title>
        <authorList>
            <person name="Aldossari N."/>
        </authorList>
    </citation>
    <scope>NUCLEOTIDE SEQUENCE</scope>
    <source>
        <strain evidence="2">SCG-10</strain>
    </source>
</reference>